<sequence length="502" mass="56586">MEHKELCNCVTDPKHSKSLFLRKNQAILHNAEKIFCGELPHESNFPAHICAPCERRLNNAIQFKNVITETQKALAENVRTKRCVDLSPTVVQPTKVRAAGSSRRRSIDFNVSTTDDTQSASPNILGTPVLVDASSYVLNHANKELIEVARRGNPSVLRQRSFDGLSSETWMAELINEMKTRCPMAHQILSGLLENSIYPEKRNPALCLIYGIIMFLKCHELSKIQRINSVLLIQGQASVNVIAELNKYGFCLELKMKYNILNDIGNHFLDRAAELVKSGHRFVYVLDNIDWEEKAHDMRQDVQNRSVHAVATSIVFNRVPEKDLPNSGPQKNLHHCNVDDLVIVNDEDTKKIRARYRAIIAKLLFEHFPAFEMFKQYTPQVTECAYAKEMSTRSEVITMPVVMKDEKKYAECVDVLDQLEKWTHEIYSAAGLCSPESESSKEITPVITAHSRPDQPASHVPPAATESDPLHGVKIPCNGDQLTRVRFAGAKDLRAGCHSPKQ</sequence>
<dbReference type="AlphaFoldDB" id="A0A7D9DIQ0"/>
<name>A0A7D9DIQ0_PARCT</name>
<organism evidence="1 2">
    <name type="scientific">Paramuricea clavata</name>
    <name type="common">Red gorgonian</name>
    <name type="synonym">Violescent sea-whip</name>
    <dbReference type="NCBI Taxonomy" id="317549"/>
    <lineage>
        <taxon>Eukaryota</taxon>
        <taxon>Metazoa</taxon>
        <taxon>Cnidaria</taxon>
        <taxon>Anthozoa</taxon>
        <taxon>Octocorallia</taxon>
        <taxon>Malacalcyonacea</taxon>
        <taxon>Plexauridae</taxon>
        <taxon>Paramuricea</taxon>
    </lineage>
</organism>
<protein>
    <submittedName>
        <fullName evidence="1">Transposon Tf2-6 poly</fullName>
    </submittedName>
</protein>
<dbReference type="EMBL" id="CACRXK020001085">
    <property type="protein sequence ID" value="CAB3986874.1"/>
    <property type="molecule type" value="Genomic_DNA"/>
</dbReference>
<feature type="non-terminal residue" evidence="1">
    <location>
        <position position="1"/>
    </location>
</feature>
<comment type="caution">
    <text evidence="1">The sequence shown here is derived from an EMBL/GenBank/DDBJ whole genome shotgun (WGS) entry which is preliminary data.</text>
</comment>
<keyword evidence="2" id="KW-1185">Reference proteome</keyword>
<evidence type="ECO:0000313" key="2">
    <source>
        <dbReference type="Proteomes" id="UP001152795"/>
    </source>
</evidence>
<proteinExistence type="predicted"/>
<accession>A0A7D9DIQ0</accession>
<dbReference type="Proteomes" id="UP001152795">
    <property type="component" value="Unassembled WGS sequence"/>
</dbReference>
<gene>
    <name evidence="1" type="ORF">PACLA_8A042072</name>
</gene>
<evidence type="ECO:0000313" key="1">
    <source>
        <dbReference type="EMBL" id="CAB3986874.1"/>
    </source>
</evidence>
<dbReference type="OrthoDB" id="5957919at2759"/>
<reference evidence="1" key="1">
    <citation type="submission" date="2020-04" db="EMBL/GenBank/DDBJ databases">
        <authorList>
            <person name="Alioto T."/>
            <person name="Alioto T."/>
            <person name="Gomez Garrido J."/>
        </authorList>
    </citation>
    <scope>NUCLEOTIDE SEQUENCE</scope>
    <source>
        <strain evidence="1">A484AB</strain>
    </source>
</reference>